<keyword evidence="1" id="KW-1133">Transmembrane helix</keyword>
<reference evidence="2 3" key="1">
    <citation type="submission" date="2024-08" db="EMBL/GenBank/DDBJ databases">
        <authorList>
            <person name="Lu H."/>
        </authorList>
    </citation>
    <scope>NUCLEOTIDE SEQUENCE [LARGE SCALE GENOMIC DNA]</scope>
    <source>
        <strain evidence="2 3">LYH14W</strain>
    </source>
</reference>
<dbReference type="Pfam" id="PF19851">
    <property type="entry name" value="DUF6326"/>
    <property type="match status" value="1"/>
</dbReference>
<feature type="transmembrane region" description="Helical" evidence="1">
    <location>
        <begin position="121"/>
        <end position="141"/>
    </location>
</feature>
<evidence type="ECO:0000256" key="1">
    <source>
        <dbReference type="SAM" id="Phobius"/>
    </source>
</evidence>
<feature type="transmembrane region" description="Helical" evidence="1">
    <location>
        <begin position="93"/>
        <end position="115"/>
    </location>
</feature>
<comment type="caution">
    <text evidence="2">The sequence shown here is derived from an EMBL/GenBank/DDBJ whole genome shotgun (WGS) entry which is preliminary data.</text>
</comment>
<proteinExistence type="predicted"/>
<evidence type="ECO:0000313" key="3">
    <source>
        <dbReference type="Proteomes" id="UP001606210"/>
    </source>
</evidence>
<keyword evidence="3" id="KW-1185">Reference proteome</keyword>
<gene>
    <name evidence="2" type="ORF">ACG00Y_16735</name>
</gene>
<accession>A0ABW7F4K9</accession>
<sequence length="148" mass="16267">MKAIDTTAAVLQDTRVDIKAQLSALWVTAMFCYIYADILGLYDKWLLGEILKGNMGPLGPITQGLKLGVAVLMSVPALMVLASLTLNARANRWANMVSGSLMTVVILLTLVMAFVTQAWAYYVYFAVIEVSLTTFIAYRAWAWPRSGP</sequence>
<dbReference type="InterPro" id="IPR046289">
    <property type="entry name" value="DUF6326"/>
</dbReference>
<keyword evidence="1" id="KW-0472">Membrane</keyword>
<keyword evidence="1" id="KW-0812">Transmembrane</keyword>
<protein>
    <submittedName>
        <fullName evidence="2">DUF6326 family protein</fullName>
    </submittedName>
</protein>
<dbReference type="RefSeq" id="WP_394480733.1">
    <property type="nucleotide sequence ID" value="NZ_JBIGHV010000006.1"/>
</dbReference>
<feature type="transmembrane region" description="Helical" evidence="1">
    <location>
        <begin position="24"/>
        <end position="47"/>
    </location>
</feature>
<feature type="transmembrane region" description="Helical" evidence="1">
    <location>
        <begin position="67"/>
        <end position="86"/>
    </location>
</feature>
<dbReference type="EMBL" id="JBIGHV010000006">
    <property type="protein sequence ID" value="MFG6431568.1"/>
    <property type="molecule type" value="Genomic_DNA"/>
</dbReference>
<name>A0ABW7F4K9_9BURK</name>
<organism evidence="2 3">
    <name type="scientific">Pelomonas parva</name>
    <dbReference type="NCBI Taxonomy" id="3299032"/>
    <lineage>
        <taxon>Bacteria</taxon>
        <taxon>Pseudomonadati</taxon>
        <taxon>Pseudomonadota</taxon>
        <taxon>Betaproteobacteria</taxon>
        <taxon>Burkholderiales</taxon>
        <taxon>Sphaerotilaceae</taxon>
        <taxon>Roseateles</taxon>
    </lineage>
</organism>
<evidence type="ECO:0000313" key="2">
    <source>
        <dbReference type="EMBL" id="MFG6431568.1"/>
    </source>
</evidence>
<dbReference type="Proteomes" id="UP001606210">
    <property type="component" value="Unassembled WGS sequence"/>
</dbReference>